<comment type="caution">
    <text evidence="1">The sequence shown here is derived from an EMBL/GenBank/DDBJ whole genome shotgun (WGS) entry which is preliminary data.</text>
</comment>
<evidence type="ECO:0000313" key="1">
    <source>
        <dbReference type="EMBL" id="KAJ8761211.1"/>
    </source>
</evidence>
<evidence type="ECO:0008006" key="3">
    <source>
        <dbReference type="Google" id="ProtNLM"/>
    </source>
</evidence>
<accession>A0AAV8T383</accession>
<dbReference type="Proteomes" id="UP001159364">
    <property type="component" value="Linkage Group LG06"/>
</dbReference>
<proteinExistence type="predicted"/>
<gene>
    <name evidence="1" type="ORF">K2173_001267</name>
</gene>
<reference evidence="1 2" key="1">
    <citation type="submission" date="2021-09" db="EMBL/GenBank/DDBJ databases">
        <title>Genomic insights and catalytic innovation underlie evolution of tropane alkaloids biosynthesis.</title>
        <authorList>
            <person name="Wang Y.-J."/>
            <person name="Tian T."/>
            <person name="Huang J.-P."/>
            <person name="Huang S.-X."/>
        </authorList>
    </citation>
    <scope>NUCLEOTIDE SEQUENCE [LARGE SCALE GENOMIC DNA]</scope>
    <source>
        <strain evidence="1">KIB-2018</strain>
        <tissue evidence="1">Leaf</tissue>
    </source>
</reference>
<organism evidence="1 2">
    <name type="scientific">Erythroxylum novogranatense</name>
    <dbReference type="NCBI Taxonomy" id="1862640"/>
    <lineage>
        <taxon>Eukaryota</taxon>
        <taxon>Viridiplantae</taxon>
        <taxon>Streptophyta</taxon>
        <taxon>Embryophyta</taxon>
        <taxon>Tracheophyta</taxon>
        <taxon>Spermatophyta</taxon>
        <taxon>Magnoliopsida</taxon>
        <taxon>eudicotyledons</taxon>
        <taxon>Gunneridae</taxon>
        <taxon>Pentapetalae</taxon>
        <taxon>rosids</taxon>
        <taxon>fabids</taxon>
        <taxon>Malpighiales</taxon>
        <taxon>Erythroxylaceae</taxon>
        <taxon>Erythroxylum</taxon>
    </lineage>
</organism>
<dbReference type="EMBL" id="JAIWQS010000006">
    <property type="protein sequence ID" value="KAJ8761211.1"/>
    <property type="molecule type" value="Genomic_DNA"/>
</dbReference>
<name>A0AAV8T383_9ROSI</name>
<dbReference type="AlphaFoldDB" id="A0AAV8T383"/>
<evidence type="ECO:0000313" key="2">
    <source>
        <dbReference type="Proteomes" id="UP001159364"/>
    </source>
</evidence>
<protein>
    <recommendedName>
        <fullName evidence="3">Secreted protein</fullName>
    </recommendedName>
</protein>
<keyword evidence="2" id="KW-1185">Reference proteome</keyword>
<sequence length="77" mass="8953">MRFVKSSRFKIGYQLVQLLLVLILHRLMRPTNQEASSALILLFMIRLESHSPTNYGFYYLPLEIPTTQKCTGARHTV</sequence>